<feature type="domain" description="DNA binding HTH" evidence="2">
    <location>
        <begin position="69"/>
        <end position="109"/>
    </location>
</feature>
<dbReference type="InterPro" id="IPR050207">
    <property type="entry name" value="Trans_regulatory_Fis"/>
</dbReference>
<dbReference type="Gene3D" id="1.10.10.60">
    <property type="entry name" value="Homeodomain-like"/>
    <property type="match status" value="1"/>
</dbReference>
<sequence length="112" mass="12567">MSNFETAEASMIQSDQLASSNPGATQFKEHLTAPVEQHQTLRDSVEKALNNYFNHLDGQEVTDVYDMVLSEVEAPLLEAVMHFTRDNQTKAAVMLGLNRGTLRKKLKQYGLL</sequence>
<gene>
    <name evidence="3" type="ORF">GCM10007876_01980</name>
</gene>
<feature type="compositionally biased region" description="Polar residues" evidence="1">
    <location>
        <begin position="8"/>
        <end position="24"/>
    </location>
</feature>
<dbReference type="PANTHER" id="PTHR47918">
    <property type="entry name" value="DNA-BINDING PROTEIN FIS"/>
    <property type="match status" value="1"/>
</dbReference>
<keyword evidence="4" id="KW-1185">Reference proteome</keyword>
<evidence type="ECO:0000256" key="1">
    <source>
        <dbReference type="SAM" id="MobiDB-lite"/>
    </source>
</evidence>
<name>A0AA37S6P6_9GAMM</name>
<accession>A0AA37S6P6</accession>
<dbReference type="SUPFAM" id="SSF46689">
    <property type="entry name" value="Homeodomain-like"/>
    <property type="match status" value="1"/>
</dbReference>
<proteinExistence type="predicted"/>
<evidence type="ECO:0000313" key="4">
    <source>
        <dbReference type="Proteomes" id="UP001161389"/>
    </source>
</evidence>
<dbReference type="Pfam" id="PF02954">
    <property type="entry name" value="HTH_8"/>
    <property type="match status" value="1"/>
</dbReference>
<dbReference type="Proteomes" id="UP001161389">
    <property type="component" value="Unassembled WGS sequence"/>
</dbReference>
<feature type="region of interest" description="Disordered" evidence="1">
    <location>
        <begin position="8"/>
        <end position="27"/>
    </location>
</feature>
<comment type="caution">
    <text evidence="3">The sequence shown here is derived from an EMBL/GenBank/DDBJ whole genome shotgun (WGS) entry which is preliminary data.</text>
</comment>
<dbReference type="InterPro" id="IPR009057">
    <property type="entry name" value="Homeodomain-like_sf"/>
</dbReference>
<dbReference type="PRINTS" id="PR01590">
    <property type="entry name" value="HTHFIS"/>
</dbReference>
<reference evidence="3" key="1">
    <citation type="journal article" date="2014" name="Int. J. Syst. Evol. Microbiol.">
        <title>Complete genome sequence of Corynebacterium casei LMG S-19264T (=DSM 44701T), isolated from a smear-ripened cheese.</title>
        <authorList>
            <consortium name="US DOE Joint Genome Institute (JGI-PGF)"/>
            <person name="Walter F."/>
            <person name="Albersmeier A."/>
            <person name="Kalinowski J."/>
            <person name="Ruckert C."/>
        </authorList>
    </citation>
    <scope>NUCLEOTIDE SEQUENCE</scope>
    <source>
        <strain evidence="3">NBRC 110071</strain>
    </source>
</reference>
<dbReference type="InterPro" id="IPR002197">
    <property type="entry name" value="HTH_Fis"/>
</dbReference>
<dbReference type="PANTHER" id="PTHR47918:SF1">
    <property type="entry name" value="DNA-BINDING PROTEIN FIS"/>
    <property type="match status" value="1"/>
</dbReference>
<organism evidence="3 4">
    <name type="scientific">Litoribrevibacter albus</name>
    <dbReference type="NCBI Taxonomy" id="1473156"/>
    <lineage>
        <taxon>Bacteria</taxon>
        <taxon>Pseudomonadati</taxon>
        <taxon>Pseudomonadota</taxon>
        <taxon>Gammaproteobacteria</taxon>
        <taxon>Oceanospirillales</taxon>
        <taxon>Oceanospirillaceae</taxon>
        <taxon>Litoribrevibacter</taxon>
    </lineage>
</organism>
<protein>
    <submittedName>
        <fullName evidence="3">Fis-like DNA-binding protein</fullName>
    </submittedName>
</protein>
<dbReference type="NCBIfam" id="NF001659">
    <property type="entry name" value="PRK00430.1"/>
    <property type="match status" value="1"/>
</dbReference>
<dbReference type="RefSeq" id="WP_431356876.1">
    <property type="nucleotide sequence ID" value="NZ_BSNM01000002.1"/>
</dbReference>
<reference evidence="3" key="2">
    <citation type="submission" date="2023-01" db="EMBL/GenBank/DDBJ databases">
        <title>Draft genome sequence of Litoribrevibacter albus strain NBRC 110071.</title>
        <authorList>
            <person name="Sun Q."/>
            <person name="Mori K."/>
        </authorList>
    </citation>
    <scope>NUCLEOTIDE SEQUENCE</scope>
    <source>
        <strain evidence="3">NBRC 110071</strain>
    </source>
</reference>
<evidence type="ECO:0000259" key="2">
    <source>
        <dbReference type="Pfam" id="PF02954"/>
    </source>
</evidence>
<dbReference type="EMBL" id="BSNM01000002">
    <property type="protein sequence ID" value="GLQ29720.1"/>
    <property type="molecule type" value="Genomic_DNA"/>
</dbReference>
<dbReference type="AlphaFoldDB" id="A0AA37S6P6"/>
<evidence type="ECO:0000313" key="3">
    <source>
        <dbReference type="EMBL" id="GLQ29720.1"/>
    </source>
</evidence>
<dbReference type="GO" id="GO:0043565">
    <property type="term" value="F:sequence-specific DNA binding"/>
    <property type="evidence" value="ECO:0007669"/>
    <property type="project" value="InterPro"/>
</dbReference>
<keyword evidence="3" id="KW-0238">DNA-binding</keyword>